<evidence type="ECO:0000256" key="3">
    <source>
        <dbReference type="ARBA" id="ARBA00022722"/>
    </source>
</evidence>
<comment type="caution">
    <text evidence="7">The sequence shown here is derived from an EMBL/GenBank/DDBJ whole genome shotgun (WGS) entry which is preliminary data.</text>
</comment>
<evidence type="ECO:0000256" key="5">
    <source>
        <dbReference type="ARBA" id="ARBA00022839"/>
    </source>
</evidence>
<dbReference type="PIRSF" id="PIRSF006488">
    <property type="entry name" value="Exonuc_VII_S"/>
    <property type="match status" value="1"/>
</dbReference>
<comment type="similarity">
    <text evidence="1 6">Belongs to the XseB family.</text>
</comment>
<accession>A0ABP9TQQ3</accession>
<dbReference type="EMBL" id="BAABLK010000085">
    <property type="protein sequence ID" value="GAA5228633.1"/>
    <property type="molecule type" value="Genomic_DNA"/>
</dbReference>
<evidence type="ECO:0000313" key="7">
    <source>
        <dbReference type="EMBL" id="GAA5228633.1"/>
    </source>
</evidence>
<dbReference type="Proteomes" id="UP001501257">
    <property type="component" value="Unassembled WGS sequence"/>
</dbReference>
<dbReference type="InterPro" id="IPR003761">
    <property type="entry name" value="Exonuc_VII_S"/>
</dbReference>
<dbReference type="Gene3D" id="1.10.287.1040">
    <property type="entry name" value="Exonuclease VII, small subunit"/>
    <property type="match status" value="1"/>
</dbReference>
<dbReference type="NCBIfam" id="NF002139">
    <property type="entry name" value="PRK00977.1-3"/>
    <property type="match status" value="1"/>
</dbReference>
<dbReference type="EC" id="3.1.11.6" evidence="6"/>
<dbReference type="InterPro" id="IPR037004">
    <property type="entry name" value="Exonuc_VII_ssu_sf"/>
</dbReference>
<keyword evidence="5 6" id="KW-0269">Exonuclease</keyword>
<proteinExistence type="inferred from homology"/>
<keyword evidence="3 6" id="KW-0540">Nuclease</keyword>
<gene>
    <name evidence="6" type="primary">xseB</name>
    <name evidence="7" type="ORF">GCM10025778_31720</name>
</gene>
<keyword evidence="4 6" id="KW-0378">Hydrolase</keyword>
<evidence type="ECO:0000313" key="8">
    <source>
        <dbReference type="Proteomes" id="UP001501257"/>
    </source>
</evidence>
<reference evidence="8" key="1">
    <citation type="journal article" date="2019" name="Int. J. Syst. Evol. Microbiol.">
        <title>The Global Catalogue of Microorganisms (GCM) 10K type strain sequencing project: providing services to taxonomists for standard genome sequencing and annotation.</title>
        <authorList>
            <consortium name="The Broad Institute Genomics Platform"/>
            <consortium name="The Broad Institute Genome Sequencing Center for Infectious Disease"/>
            <person name="Wu L."/>
            <person name="Ma J."/>
        </authorList>
    </citation>
    <scope>NUCLEOTIDE SEQUENCE [LARGE SCALE GENOMIC DNA]</scope>
    <source>
        <strain evidence="8">JCM 18952</strain>
    </source>
</reference>
<dbReference type="HAMAP" id="MF_00337">
    <property type="entry name" value="Exonuc_7_S"/>
    <property type="match status" value="1"/>
</dbReference>
<dbReference type="PANTHER" id="PTHR34137:SF1">
    <property type="entry name" value="EXODEOXYRIBONUCLEASE 7 SMALL SUBUNIT"/>
    <property type="match status" value="1"/>
</dbReference>
<comment type="catalytic activity">
    <reaction evidence="6">
        <text>Exonucleolytic cleavage in either 5'- to 3'- or 3'- to 5'-direction to yield nucleoside 5'-phosphates.</text>
        <dbReference type="EC" id="3.1.11.6"/>
    </reaction>
</comment>
<comment type="function">
    <text evidence="6">Bidirectionally degrades single-stranded DNA into large acid-insoluble oligonucleotides, which are then degraded further into small acid-soluble oligonucleotides.</text>
</comment>
<comment type="subunit">
    <text evidence="6">Heterooligomer composed of large and small subunits.</text>
</comment>
<evidence type="ECO:0000256" key="4">
    <source>
        <dbReference type="ARBA" id="ARBA00022801"/>
    </source>
</evidence>
<evidence type="ECO:0000256" key="1">
    <source>
        <dbReference type="ARBA" id="ARBA00009998"/>
    </source>
</evidence>
<keyword evidence="2 6" id="KW-0963">Cytoplasm</keyword>
<dbReference type="PANTHER" id="PTHR34137">
    <property type="entry name" value="EXODEOXYRIBONUCLEASE 7 SMALL SUBUNIT"/>
    <property type="match status" value="1"/>
</dbReference>
<evidence type="ECO:0000256" key="2">
    <source>
        <dbReference type="ARBA" id="ARBA00022490"/>
    </source>
</evidence>
<protein>
    <recommendedName>
        <fullName evidence="6">Exodeoxyribonuclease 7 small subunit</fullName>
        <ecNumber evidence="6">3.1.11.6</ecNumber>
    </recommendedName>
    <alternativeName>
        <fullName evidence="6">Exodeoxyribonuclease VII small subunit</fullName>
        <shortName evidence="6">Exonuclease VII small subunit</shortName>
    </alternativeName>
</protein>
<sequence length="79" mass="8367">MNPEAANTDIAQLSYEQAREELVAVVAQLEAGAATLEQSLGLWERGEALAARCEAWLQGATQRLDVARAQNGDAAEPAS</sequence>
<keyword evidence="8" id="KW-1185">Reference proteome</keyword>
<dbReference type="NCBIfam" id="TIGR01280">
    <property type="entry name" value="xseB"/>
    <property type="match status" value="1"/>
</dbReference>
<dbReference type="RefSeq" id="WP_210100240.1">
    <property type="nucleotide sequence ID" value="NZ_BAABLK010000085.1"/>
</dbReference>
<evidence type="ECO:0000256" key="6">
    <source>
        <dbReference type="HAMAP-Rule" id="MF_00337"/>
    </source>
</evidence>
<name>A0ABP9TQQ3_9MICC</name>
<dbReference type="Pfam" id="PF02609">
    <property type="entry name" value="Exonuc_VII_S"/>
    <property type="match status" value="1"/>
</dbReference>
<organism evidence="7 8">
    <name type="scientific">Paeniglutamicibacter antarcticus</name>
    <dbReference type="NCBI Taxonomy" id="494023"/>
    <lineage>
        <taxon>Bacteria</taxon>
        <taxon>Bacillati</taxon>
        <taxon>Actinomycetota</taxon>
        <taxon>Actinomycetes</taxon>
        <taxon>Micrococcales</taxon>
        <taxon>Micrococcaceae</taxon>
        <taxon>Paeniglutamicibacter</taxon>
    </lineage>
</organism>
<dbReference type="SUPFAM" id="SSF116842">
    <property type="entry name" value="XseB-like"/>
    <property type="match status" value="1"/>
</dbReference>
<comment type="subcellular location">
    <subcellularLocation>
        <location evidence="6">Cytoplasm</location>
    </subcellularLocation>
</comment>